<evidence type="ECO:0000259" key="2">
    <source>
        <dbReference type="Pfam" id="PF01814"/>
    </source>
</evidence>
<dbReference type="InterPro" id="IPR012312">
    <property type="entry name" value="Hemerythrin-like"/>
</dbReference>
<organism evidence="3 4">
    <name type="scientific">Geomonas limicola</name>
    <dbReference type="NCBI Taxonomy" id="2740186"/>
    <lineage>
        <taxon>Bacteria</taxon>
        <taxon>Pseudomonadati</taxon>
        <taxon>Thermodesulfobacteriota</taxon>
        <taxon>Desulfuromonadia</taxon>
        <taxon>Geobacterales</taxon>
        <taxon>Geobacteraceae</taxon>
        <taxon>Geomonas</taxon>
    </lineage>
</organism>
<keyword evidence="4" id="KW-1185">Reference proteome</keyword>
<protein>
    <submittedName>
        <fullName evidence="3">Hemerythrin</fullName>
    </submittedName>
</protein>
<name>A0A6V8N230_9BACT</name>
<dbReference type="Pfam" id="PF01814">
    <property type="entry name" value="Hemerythrin"/>
    <property type="match status" value="1"/>
</dbReference>
<dbReference type="CDD" id="cd12108">
    <property type="entry name" value="Hr-like"/>
    <property type="match status" value="1"/>
</dbReference>
<proteinExistence type="predicted"/>
<dbReference type="EMBL" id="BLXZ01000001">
    <property type="protein sequence ID" value="GFO66532.1"/>
    <property type="molecule type" value="Genomic_DNA"/>
</dbReference>
<gene>
    <name evidence="3" type="ORF">GMLC_01110</name>
</gene>
<evidence type="ECO:0000313" key="4">
    <source>
        <dbReference type="Proteomes" id="UP000587586"/>
    </source>
</evidence>
<reference evidence="4" key="1">
    <citation type="submission" date="2020-06" db="EMBL/GenBank/DDBJ databases">
        <title>Draft genomic sequecing of Geomonas sp. Red745.</title>
        <authorList>
            <person name="Itoh H."/>
            <person name="Xu Z.X."/>
            <person name="Ushijima N."/>
            <person name="Masuda Y."/>
            <person name="Shiratori Y."/>
            <person name="Senoo K."/>
        </authorList>
    </citation>
    <scope>NUCLEOTIDE SEQUENCE [LARGE SCALE GENOMIC DNA]</scope>
    <source>
        <strain evidence="4">Red745</strain>
    </source>
</reference>
<feature type="coiled-coil region" evidence="1">
    <location>
        <begin position="31"/>
        <end position="77"/>
    </location>
</feature>
<feature type="domain" description="Hemerythrin-like" evidence="2">
    <location>
        <begin position="6"/>
        <end position="118"/>
    </location>
</feature>
<keyword evidence="1" id="KW-0175">Coiled coil</keyword>
<dbReference type="AlphaFoldDB" id="A0A6V8N230"/>
<dbReference type="Gene3D" id="1.20.120.520">
    <property type="entry name" value="nmb1532 protein domain like"/>
    <property type="match status" value="1"/>
</dbReference>
<evidence type="ECO:0000313" key="3">
    <source>
        <dbReference type="EMBL" id="GFO66532.1"/>
    </source>
</evidence>
<dbReference type="RefSeq" id="WP_183359066.1">
    <property type="nucleotide sequence ID" value="NZ_BLXZ01000001.1"/>
</dbReference>
<comment type="caution">
    <text evidence="3">The sequence shown here is derived from an EMBL/GenBank/DDBJ whole genome shotgun (WGS) entry which is preliminary data.</text>
</comment>
<evidence type="ECO:0000256" key="1">
    <source>
        <dbReference type="SAM" id="Coils"/>
    </source>
</evidence>
<dbReference type="PANTHER" id="PTHR35585:SF1">
    <property type="entry name" value="HHE DOMAIN PROTEIN (AFU_ORTHOLOGUE AFUA_4G00730)"/>
    <property type="match status" value="1"/>
</dbReference>
<dbReference type="Proteomes" id="UP000587586">
    <property type="component" value="Unassembled WGS sequence"/>
</dbReference>
<dbReference type="PANTHER" id="PTHR35585">
    <property type="entry name" value="HHE DOMAIN PROTEIN (AFU_ORTHOLOGUE AFUA_4G00730)"/>
    <property type="match status" value="1"/>
</dbReference>
<accession>A0A6V8N230</accession>
<sequence>MAQQLFDLLKRDHRQVEKWMTQIEDGPVNQREELFTTLQDALEKHMQLEEKHFYPQVKKIKELKDLATDAIEEHEQTKNFLSQLEDMDLDDEEWLTSFAEMRQGILHHVQDEEKKVFPGCTQHMDAKLLQEIGEKCIQEKEQTTTSRSSGSKGKK</sequence>